<feature type="region of interest" description="Disordered" evidence="1">
    <location>
        <begin position="1"/>
        <end position="28"/>
    </location>
</feature>
<accession>A0A1I4GGU9</accession>
<dbReference type="AlphaFoldDB" id="A0A1I4GGU9"/>
<evidence type="ECO:0000313" key="2">
    <source>
        <dbReference type="EMBL" id="SFL28750.1"/>
    </source>
</evidence>
<dbReference type="Proteomes" id="UP000198928">
    <property type="component" value="Unassembled WGS sequence"/>
</dbReference>
<evidence type="ECO:0000256" key="1">
    <source>
        <dbReference type="SAM" id="MobiDB-lite"/>
    </source>
</evidence>
<keyword evidence="3" id="KW-1185">Reference proteome</keyword>
<organism evidence="2 3">
    <name type="scientific">Streptomyces pini</name>
    <dbReference type="NCBI Taxonomy" id="1520580"/>
    <lineage>
        <taxon>Bacteria</taxon>
        <taxon>Bacillati</taxon>
        <taxon>Actinomycetota</taxon>
        <taxon>Actinomycetes</taxon>
        <taxon>Kitasatosporales</taxon>
        <taxon>Streptomycetaceae</taxon>
        <taxon>Streptomyces</taxon>
    </lineage>
</organism>
<dbReference type="EMBL" id="FOSG01000016">
    <property type="protein sequence ID" value="SFL28750.1"/>
    <property type="molecule type" value="Genomic_DNA"/>
</dbReference>
<evidence type="ECO:0000313" key="3">
    <source>
        <dbReference type="Proteomes" id="UP000198928"/>
    </source>
</evidence>
<gene>
    <name evidence="2" type="ORF">SAMN05192584_11631</name>
</gene>
<sequence length="220" mass="23775">MSGDGRRRGVIRLGTGERTEARERVPEQPKRLVDLTERAPHARVAGRGALQVNLNWSAAAEADLDLGCMVLTSDGTGTAVQPLGAQFGSLTSWPYVSLDQDDRTGAASGGETLRVSLEYRHRFTRLLVYVYLYAGAVDFRALGGVVTVSAPSGTWRIHLDDSPAGSTACAIASMAPERDGLGLRREARWFTAQPWASNQQLIDQAYGFGFDWVPGVKPAL</sequence>
<dbReference type="Gene3D" id="2.60.60.30">
    <property type="entry name" value="sav2460 like domains"/>
    <property type="match status" value="1"/>
</dbReference>
<name>A0A1I4GGU9_9ACTN</name>
<feature type="compositionally biased region" description="Basic and acidic residues" evidence="1">
    <location>
        <begin position="15"/>
        <end position="28"/>
    </location>
</feature>
<protein>
    <submittedName>
        <fullName evidence="2">Tellurite resistance protein TerA</fullName>
    </submittedName>
</protein>
<reference evidence="3" key="1">
    <citation type="submission" date="2016-10" db="EMBL/GenBank/DDBJ databases">
        <authorList>
            <person name="Varghese N."/>
            <person name="Submissions S."/>
        </authorList>
    </citation>
    <scope>NUCLEOTIDE SEQUENCE [LARGE SCALE GENOMIC DNA]</scope>
    <source>
        <strain evidence="3">PL19</strain>
    </source>
</reference>
<proteinExistence type="predicted"/>